<dbReference type="EMBL" id="JBBPBN010000003">
    <property type="protein sequence ID" value="KAK9042796.1"/>
    <property type="molecule type" value="Genomic_DNA"/>
</dbReference>
<evidence type="ECO:0000313" key="2">
    <source>
        <dbReference type="Proteomes" id="UP001396334"/>
    </source>
</evidence>
<sequence>MRSCFAVFFPDFRSASQLREKAEASSIAENRFDRVLNGIVDALKDQEDILEMGDAAVEIRPGRACHHFPIASEVLAGCFALLSAHSLAPEQPSMIGTAFLSLAHSKTPSLKNELICIPKYAKKSAK</sequence>
<keyword evidence="2" id="KW-1185">Reference proteome</keyword>
<dbReference type="Proteomes" id="UP001396334">
    <property type="component" value="Unassembled WGS sequence"/>
</dbReference>
<gene>
    <name evidence="1" type="ORF">V6N11_071153</name>
</gene>
<accession>A0ABR2TZD1</accession>
<name>A0ABR2TZD1_9ROSI</name>
<organism evidence="1 2">
    <name type="scientific">Hibiscus sabdariffa</name>
    <name type="common">roselle</name>
    <dbReference type="NCBI Taxonomy" id="183260"/>
    <lineage>
        <taxon>Eukaryota</taxon>
        <taxon>Viridiplantae</taxon>
        <taxon>Streptophyta</taxon>
        <taxon>Embryophyta</taxon>
        <taxon>Tracheophyta</taxon>
        <taxon>Spermatophyta</taxon>
        <taxon>Magnoliopsida</taxon>
        <taxon>eudicotyledons</taxon>
        <taxon>Gunneridae</taxon>
        <taxon>Pentapetalae</taxon>
        <taxon>rosids</taxon>
        <taxon>malvids</taxon>
        <taxon>Malvales</taxon>
        <taxon>Malvaceae</taxon>
        <taxon>Malvoideae</taxon>
        <taxon>Hibiscus</taxon>
    </lineage>
</organism>
<evidence type="ECO:0000313" key="1">
    <source>
        <dbReference type="EMBL" id="KAK9042796.1"/>
    </source>
</evidence>
<reference evidence="1 2" key="1">
    <citation type="journal article" date="2024" name="G3 (Bethesda)">
        <title>Genome assembly of Hibiscus sabdariffa L. provides insights into metabolisms of medicinal natural products.</title>
        <authorList>
            <person name="Kim T."/>
        </authorList>
    </citation>
    <scope>NUCLEOTIDE SEQUENCE [LARGE SCALE GENOMIC DNA]</scope>
    <source>
        <strain evidence="1">TK-2024</strain>
        <tissue evidence="1">Old leaves</tissue>
    </source>
</reference>
<protein>
    <submittedName>
        <fullName evidence="1">Uncharacterized protein</fullName>
    </submittedName>
</protein>
<comment type="caution">
    <text evidence="1">The sequence shown here is derived from an EMBL/GenBank/DDBJ whole genome shotgun (WGS) entry which is preliminary data.</text>
</comment>
<proteinExistence type="predicted"/>